<comment type="caution">
    <text evidence="1">The sequence shown here is derived from an EMBL/GenBank/DDBJ whole genome shotgun (WGS) entry which is preliminary data.</text>
</comment>
<name>A0A6I3L7B0_9NOCA</name>
<gene>
    <name evidence="1" type="ORF">GLP40_27960</name>
</gene>
<dbReference type="AlphaFoldDB" id="A0A6I3L7B0"/>
<dbReference type="RefSeq" id="WP_154790992.1">
    <property type="nucleotide sequence ID" value="NZ_WMBB01000015.1"/>
</dbReference>
<evidence type="ECO:0000313" key="2">
    <source>
        <dbReference type="Proteomes" id="UP000432464"/>
    </source>
</evidence>
<organism evidence="1 2">
    <name type="scientific">Nocardia aurantiaca</name>
    <dbReference type="NCBI Taxonomy" id="2675850"/>
    <lineage>
        <taxon>Bacteria</taxon>
        <taxon>Bacillati</taxon>
        <taxon>Actinomycetota</taxon>
        <taxon>Actinomycetes</taxon>
        <taxon>Mycobacteriales</taxon>
        <taxon>Nocardiaceae</taxon>
        <taxon>Nocardia</taxon>
    </lineage>
</organism>
<sequence>MGTVGADVWDLVFPPGPPERIADMFSAAVVADAIRPYDADLAQSVETCRDWRHGYHRVFRGMTALAIGAPEVSLGMADAGLRSVRHMLRFSVGRMVATLDTVDVDAEADGTVLETAEVAGEAPAVKRLEVPWRGLLLSEDALRLRLAEWQTHGILEADFVAAVERVIDHPEWLQLPGFRVTVTGAGAELGPLRPLLGWGADVLAVDRPGRVWWERLRASAKAGAGVMRFPVADGEPGVDISRSFPALARWITAHSDVRPVLGLYAGLPGAAGVRLAVASDVLAEMLLRRHPDAALALLGSPTDTYAVPASVVAAARDQLAQRGFRGSAQDLLHRVAPRSLYRLSYTRPIFDAEGGAWGLFDNLPALAGPDYALAQRLPRWRAVLAQSADHTVSFTVAPPAWTRGLSREHAWRTAAYRAASRFGIEVFDPATARTLLAAKLVADLYAEDAPRMPNPEALFATGAAHGGLWRQPFAPRSLLAPAAISGTVRELLHRPR</sequence>
<reference evidence="1 2" key="1">
    <citation type="submission" date="2019-11" db="EMBL/GenBank/DDBJ databases">
        <title>Nocardia sp. nov. CT2-14 isolated from soil.</title>
        <authorList>
            <person name="Kanchanasin P."/>
            <person name="Tanasupawat S."/>
            <person name="Yuki M."/>
            <person name="Kudo T."/>
        </authorList>
    </citation>
    <scope>NUCLEOTIDE SEQUENCE [LARGE SCALE GENOMIC DNA]</scope>
    <source>
        <strain evidence="1 2">CT2-14</strain>
    </source>
</reference>
<evidence type="ECO:0000313" key="1">
    <source>
        <dbReference type="EMBL" id="MTE16584.1"/>
    </source>
</evidence>
<proteinExistence type="predicted"/>
<keyword evidence="2" id="KW-1185">Reference proteome</keyword>
<protein>
    <submittedName>
        <fullName evidence="1">Uncharacterized protein</fullName>
    </submittedName>
</protein>
<dbReference type="Proteomes" id="UP000432464">
    <property type="component" value="Unassembled WGS sequence"/>
</dbReference>
<accession>A0A6I3L7B0</accession>
<dbReference type="EMBL" id="WMBB01000015">
    <property type="protein sequence ID" value="MTE16584.1"/>
    <property type="molecule type" value="Genomic_DNA"/>
</dbReference>